<dbReference type="EMBL" id="LQPE01000129">
    <property type="protein sequence ID" value="ORW02751.1"/>
    <property type="molecule type" value="Genomic_DNA"/>
</dbReference>
<comment type="caution">
    <text evidence="2">The sequence shown here is derived from an EMBL/GenBank/DDBJ whole genome shotgun (WGS) entry which is preliminary data.</text>
</comment>
<keyword evidence="3" id="KW-1185">Reference proteome</keyword>
<sequence length="71" mass="7248">MPRLTSARRRRSSASASAPTRAANSSIGSGPPARASATPSWAATVIACDAHAAMIISSIAAGAGISRWWIR</sequence>
<evidence type="ECO:0000313" key="3">
    <source>
        <dbReference type="Proteomes" id="UP000193487"/>
    </source>
</evidence>
<evidence type="ECO:0000313" key="2">
    <source>
        <dbReference type="EMBL" id="ORW02751.1"/>
    </source>
</evidence>
<protein>
    <submittedName>
        <fullName evidence="2">Uncharacterized protein</fullName>
    </submittedName>
</protein>
<gene>
    <name evidence="2" type="ORF">AWC14_06005</name>
</gene>
<feature type="region of interest" description="Disordered" evidence="1">
    <location>
        <begin position="1"/>
        <end position="37"/>
    </location>
</feature>
<reference evidence="2 3" key="1">
    <citation type="submission" date="2016-01" db="EMBL/GenBank/DDBJ databases">
        <title>The new phylogeny of the genus Mycobacterium.</title>
        <authorList>
            <person name="Tarcisio F."/>
            <person name="Conor M."/>
            <person name="Antonella G."/>
            <person name="Elisabetta G."/>
            <person name="Giulia F.S."/>
            <person name="Sara T."/>
            <person name="Anna F."/>
            <person name="Clotilde B."/>
            <person name="Roberto B."/>
            <person name="Veronica D.S."/>
            <person name="Fabio R."/>
            <person name="Monica P."/>
            <person name="Olivier J."/>
            <person name="Enrico T."/>
            <person name="Nicola S."/>
        </authorList>
    </citation>
    <scope>NUCLEOTIDE SEQUENCE [LARGE SCALE GENOMIC DNA]</scope>
    <source>
        <strain evidence="2 3">DSM 45166</strain>
    </source>
</reference>
<feature type="compositionally biased region" description="Low complexity" evidence="1">
    <location>
        <begin position="13"/>
        <end position="26"/>
    </location>
</feature>
<accession>A0A1X1XVE2</accession>
<name>A0A1X1XVE2_9MYCO</name>
<evidence type="ECO:0000256" key="1">
    <source>
        <dbReference type="SAM" id="MobiDB-lite"/>
    </source>
</evidence>
<organism evidence="2 3">
    <name type="scientific">Mycobacterium kyorinense</name>
    <dbReference type="NCBI Taxonomy" id="487514"/>
    <lineage>
        <taxon>Bacteria</taxon>
        <taxon>Bacillati</taxon>
        <taxon>Actinomycetota</taxon>
        <taxon>Actinomycetes</taxon>
        <taxon>Mycobacteriales</taxon>
        <taxon>Mycobacteriaceae</taxon>
        <taxon>Mycobacterium</taxon>
    </lineage>
</organism>
<proteinExistence type="predicted"/>
<dbReference type="Proteomes" id="UP000193487">
    <property type="component" value="Unassembled WGS sequence"/>
</dbReference>
<dbReference type="AlphaFoldDB" id="A0A1X1XVE2"/>
<feature type="compositionally biased region" description="Basic residues" evidence="1">
    <location>
        <begin position="1"/>
        <end position="12"/>
    </location>
</feature>